<keyword evidence="5 7" id="KW-0472">Membrane</keyword>
<protein>
    <submittedName>
        <fullName evidence="9">Uncharacterized protein KIAA2013 homolog isoform X1</fullName>
    </submittedName>
    <submittedName>
        <fullName evidence="10">Uncharacterized protein KIAA2013 homolog isoform X2</fullName>
    </submittedName>
</protein>
<evidence type="ECO:0000256" key="6">
    <source>
        <dbReference type="ARBA" id="ARBA00023180"/>
    </source>
</evidence>
<dbReference type="RefSeq" id="XP_013389407.1">
    <property type="nucleotide sequence ID" value="XM_013533953.1"/>
</dbReference>
<name>A0A1S3HV33_LINAN</name>
<comment type="subcellular location">
    <subcellularLocation>
        <location evidence="1">Membrane</location>
        <topology evidence="1">Single-pass type I membrane protein</topology>
    </subcellularLocation>
</comment>
<dbReference type="Proteomes" id="UP000085678">
    <property type="component" value="Unplaced"/>
</dbReference>
<dbReference type="OrthoDB" id="10017443at2759"/>
<keyword evidence="8" id="KW-1185">Reference proteome</keyword>
<evidence type="ECO:0000313" key="9">
    <source>
        <dbReference type="RefSeq" id="XP_013389406.1"/>
    </source>
</evidence>
<evidence type="ECO:0000256" key="1">
    <source>
        <dbReference type="ARBA" id="ARBA00004479"/>
    </source>
</evidence>
<evidence type="ECO:0000256" key="5">
    <source>
        <dbReference type="ARBA" id="ARBA00023136"/>
    </source>
</evidence>
<evidence type="ECO:0000256" key="3">
    <source>
        <dbReference type="ARBA" id="ARBA00022729"/>
    </source>
</evidence>
<feature type="transmembrane region" description="Helical" evidence="7">
    <location>
        <begin position="609"/>
        <end position="630"/>
    </location>
</feature>
<keyword evidence="6" id="KW-0325">Glycoprotein</keyword>
<dbReference type="AlphaFoldDB" id="A0A1S3HV33"/>
<evidence type="ECO:0000256" key="2">
    <source>
        <dbReference type="ARBA" id="ARBA00022692"/>
    </source>
</evidence>
<evidence type="ECO:0000256" key="4">
    <source>
        <dbReference type="ARBA" id="ARBA00022989"/>
    </source>
</evidence>
<dbReference type="Pfam" id="PF10222">
    <property type="entry name" value="DUF2152"/>
    <property type="match status" value="1"/>
</dbReference>
<keyword evidence="3" id="KW-0732">Signal</keyword>
<dbReference type="GeneID" id="106158091"/>
<dbReference type="STRING" id="7574.A0A1S3HV33"/>
<proteinExistence type="predicted"/>
<gene>
    <name evidence="9 10" type="primary">LOC106158091</name>
</gene>
<evidence type="ECO:0000313" key="8">
    <source>
        <dbReference type="Proteomes" id="UP000085678"/>
    </source>
</evidence>
<dbReference type="PANTHER" id="PTHR31386">
    <property type="entry name" value="UNCHARACTERIZED PROTEIN KIAA2013"/>
    <property type="match status" value="1"/>
</dbReference>
<accession>A0A1S3HV33</accession>
<organism evidence="8 9">
    <name type="scientific">Lingula anatina</name>
    <name type="common">Brachiopod</name>
    <name type="synonym">Lingula unguis</name>
    <dbReference type="NCBI Taxonomy" id="7574"/>
    <lineage>
        <taxon>Eukaryota</taxon>
        <taxon>Metazoa</taxon>
        <taxon>Spiralia</taxon>
        <taxon>Lophotrochozoa</taxon>
        <taxon>Brachiopoda</taxon>
        <taxon>Linguliformea</taxon>
        <taxon>Lingulata</taxon>
        <taxon>Lingulida</taxon>
        <taxon>Linguloidea</taxon>
        <taxon>Lingulidae</taxon>
        <taxon>Lingula</taxon>
    </lineage>
</organism>
<evidence type="ECO:0000313" key="10">
    <source>
        <dbReference type="RefSeq" id="XP_013389407.1"/>
    </source>
</evidence>
<sequence length="649" mass="72645">MSTLCLRNCQRLIKCTICLTFGAAKKCRDLTMQINGQGRLQGIVTACARNRKVLLVIVLLLIVVLYMWPSWLTARIRPRYKVHPLDKCINEKLDNFQSAALEFDAIQYHSPLQEGENFYPAYIGNGKFGLSVNSENGIYLLLNRSHTLPVQFFPIVDVNIEGHEKKEAYVIDLKSGLVQRIQCFRKAPSACVSIVTQVYAHRRRPSILVQELRIQNPSPESTTVVDLHQIGASDWKGVLTQITPVKTNQAGKTMEYLVSAGKVPIPGSASEFVMLGIASSRLPETIPIKADSTVKYRVVTAVEYSSSTSQTGNSGLRKQMAQQAADSLTSALNIDGKKLRLEHTRIWNQMWQSGFSISYSMAPGMLNGPQINTTMYYVLSNVPASIHETGMTAFSKLELDNLLHFPDKCYTGHNTIQLPGSSLWARCNNELDVSRLASSWLITLEKQGCGSMVKAGTDGVLQAMILSFGALKFSNDHLEFGMMPKDLHRDYYFRRINYGNNTHVNISVIVGDDNKAVLFASLDRNDKVYFACDAGCLDPPVQLGKELTKFPVKQTEPFTAILYITADRQHMDDLKHVIHVKEIGEAPAHEHHVMALHRHGHAFGGLPTFFWMSIAFLIFTFHLFLFKMVINEYCQGGRSAAGRNRGYNM</sequence>
<dbReference type="InterPro" id="IPR018795">
    <property type="entry name" value="K2013-like"/>
</dbReference>
<reference evidence="9 10" key="1">
    <citation type="submission" date="2025-04" db="UniProtKB">
        <authorList>
            <consortium name="RefSeq"/>
        </authorList>
    </citation>
    <scope>IDENTIFICATION</scope>
    <source>
        <tissue evidence="9 10">Gonads</tissue>
    </source>
</reference>
<dbReference type="GO" id="GO:0016020">
    <property type="term" value="C:membrane"/>
    <property type="evidence" value="ECO:0007669"/>
    <property type="project" value="UniProtKB-SubCell"/>
</dbReference>
<keyword evidence="2 7" id="KW-0812">Transmembrane</keyword>
<feature type="transmembrane region" description="Helical" evidence="7">
    <location>
        <begin position="53"/>
        <end position="71"/>
    </location>
</feature>
<keyword evidence="4 7" id="KW-1133">Transmembrane helix</keyword>
<dbReference type="PANTHER" id="PTHR31386:SF2">
    <property type="entry name" value="SIMILAR TO RIKEN CDNA 2510039O18"/>
    <property type="match status" value="1"/>
</dbReference>
<evidence type="ECO:0000256" key="7">
    <source>
        <dbReference type="SAM" id="Phobius"/>
    </source>
</evidence>
<dbReference type="KEGG" id="lak:106158091"/>
<dbReference type="RefSeq" id="XP_013389406.1">
    <property type="nucleotide sequence ID" value="XM_013533952.1"/>
</dbReference>